<comment type="caution">
    <text evidence="3">The sequence shown here is derived from an EMBL/GenBank/DDBJ whole genome shotgun (WGS) entry which is preliminary data.</text>
</comment>
<evidence type="ECO:0000256" key="1">
    <source>
        <dbReference type="SAM" id="Phobius"/>
    </source>
</evidence>
<organism evidence="3 4">
    <name type="scientific">Flavobacterium hercynium</name>
    <dbReference type="NCBI Taxonomy" id="387094"/>
    <lineage>
        <taxon>Bacteria</taxon>
        <taxon>Pseudomonadati</taxon>
        <taxon>Bacteroidota</taxon>
        <taxon>Flavobacteriia</taxon>
        <taxon>Flavobacteriales</taxon>
        <taxon>Flavobacteriaceae</taxon>
        <taxon>Flavobacterium</taxon>
    </lineage>
</organism>
<feature type="signal peptide" evidence="2">
    <location>
        <begin position="1"/>
        <end position="22"/>
    </location>
</feature>
<evidence type="ECO:0000256" key="2">
    <source>
        <dbReference type="SAM" id="SignalP"/>
    </source>
</evidence>
<feature type="transmembrane region" description="Helical" evidence="1">
    <location>
        <begin position="306"/>
        <end position="327"/>
    </location>
</feature>
<gene>
    <name evidence="3" type="ORF">B0A66_16975</name>
</gene>
<keyword evidence="1" id="KW-0812">Transmembrane</keyword>
<evidence type="ECO:0000313" key="3">
    <source>
        <dbReference type="EMBL" id="OXA87304.1"/>
    </source>
</evidence>
<sequence>MRKIRFLIALLLFPILSFGNMAQPWISGSTHSTLYGAKNCRVIKENINIDLAEYEDSTIAKFKIKYLIHSDVDQTIPLLFIGIGLDKNQIVFVNNIASQILDSKLINASAVKFSDTDSIAANSEDLIYFKAPLHKGENIITVEYQAVLGFNRYGFVKMQTLEYSLYPSRFWKSFGTINIEMPLQSKYKIVSSNIGDPEIENDIAKWQITSINIDDIEFIITEKTNFVATILLFLQPFGIAVLLLILMFFLHLKLIRKKYEQKNRSLKYALSLGIAIIPILFYVVYYSSYSLIDFSLGQESSKHGYVFLYVVTYPIVVLCYGILMYGIDKNLKSKYKE</sequence>
<feature type="chain" id="PRO_5012262825" description="DUF4436 domain-containing protein" evidence="2">
    <location>
        <begin position="23"/>
        <end position="337"/>
    </location>
</feature>
<accession>A0A226GZW0</accession>
<dbReference type="RefSeq" id="WP_089051045.1">
    <property type="nucleotide sequence ID" value="NZ_FXTV01000006.1"/>
</dbReference>
<keyword evidence="4" id="KW-1185">Reference proteome</keyword>
<reference evidence="3 4" key="1">
    <citation type="submission" date="2016-11" db="EMBL/GenBank/DDBJ databases">
        <title>Whole genomes of Flavobacteriaceae.</title>
        <authorList>
            <person name="Stine C."/>
            <person name="Li C."/>
            <person name="Tadesse D."/>
        </authorList>
    </citation>
    <scope>NUCLEOTIDE SEQUENCE [LARGE SCALE GENOMIC DNA]</scope>
    <source>
        <strain evidence="3 4">DSM 18292</strain>
    </source>
</reference>
<protein>
    <recommendedName>
        <fullName evidence="5">DUF4436 domain-containing protein</fullName>
    </recommendedName>
</protein>
<evidence type="ECO:0000313" key="4">
    <source>
        <dbReference type="Proteomes" id="UP000198345"/>
    </source>
</evidence>
<feature type="transmembrane region" description="Helical" evidence="1">
    <location>
        <begin position="226"/>
        <end position="254"/>
    </location>
</feature>
<dbReference type="EMBL" id="MUGW01000036">
    <property type="protein sequence ID" value="OXA87304.1"/>
    <property type="molecule type" value="Genomic_DNA"/>
</dbReference>
<dbReference type="Proteomes" id="UP000198345">
    <property type="component" value="Unassembled WGS sequence"/>
</dbReference>
<feature type="transmembrane region" description="Helical" evidence="1">
    <location>
        <begin position="266"/>
        <end position="286"/>
    </location>
</feature>
<evidence type="ECO:0008006" key="5">
    <source>
        <dbReference type="Google" id="ProtNLM"/>
    </source>
</evidence>
<name>A0A226GZW0_9FLAO</name>
<dbReference type="OrthoDB" id="6655275at2"/>
<dbReference type="AlphaFoldDB" id="A0A226GZW0"/>
<keyword evidence="2" id="KW-0732">Signal</keyword>
<proteinExistence type="predicted"/>
<keyword evidence="1" id="KW-0472">Membrane</keyword>
<keyword evidence="1" id="KW-1133">Transmembrane helix</keyword>